<dbReference type="EMBL" id="CAJOBH010180919">
    <property type="protein sequence ID" value="CAF4939094.1"/>
    <property type="molecule type" value="Genomic_DNA"/>
</dbReference>
<name>A0A8S3CQS7_9BILA</name>
<sequence length="47" mass="5109">TTTTTTTNTSSTFSFGSKLVSANKPVFGNTPKFSFSVLKLLNNHQQQ</sequence>
<proteinExistence type="predicted"/>
<evidence type="ECO:0000313" key="1">
    <source>
        <dbReference type="EMBL" id="CAF4939094.1"/>
    </source>
</evidence>
<protein>
    <submittedName>
        <fullName evidence="1">Uncharacterized protein</fullName>
    </submittedName>
</protein>
<accession>A0A8S3CQS7</accession>
<dbReference type="AlphaFoldDB" id="A0A8S3CQS7"/>
<feature type="non-terminal residue" evidence="1">
    <location>
        <position position="1"/>
    </location>
</feature>
<dbReference type="Proteomes" id="UP000681967">
    <property type="component" value="Unassembled WGS sequence"/>
</dbReference>
<organism evidence="1 2">
    <name type="scientific">Rotaria magnacalcarata</name>
    <dbReference type="NCBI Taxonomy" id="392030"/>
    <lineage>
        <taxon>Eukaryota</taxon>
        <taxon>Metazoa</taxon>
        <taxon>Spiralia</taxon>
        <taxon>Gnathifera</taxon>
        <taxon>Rotifera</taxon>
        <taxon>Eurotatoria</taxon>
        <taxon>Bdelloidea</taxon>
        <taxon>Philodinida</taxon>
        <taxon>Philodinidae</taxon>
        <taxon>Rotaria</taxon>
    </lineage>
</organism>
<reference evidence="1" key="1">
    <citation type="submission" date="2021-02" db="EMBL/GenBank/DDBJ databases">
        <authorList>
            <person name="Nowell W R."/>
        </authorList>
    </citation>
    <scope>NUCLEOTIDE SEQUENCE</scope>
</reference>
<gene>
    <name evidence="1" type="ORF">BYL167_LOCUS53589</name>
</gene>
<evidence type="ECO:0000313" key="2">
    <source>
        <dbReference type="Proteomes" id="UP000681967"/>
    </source>
</evidence>
<comment type="caution">
    <text evidence="1">The sequence shown here is derived from an EMBL/GenBank/DDBJ whole genome shotgun (WGS) entry which is preliminary data.</text>
</comment>